<dbReference type="OrthoDB" id="3366823at2759"/>
<dbReference type="Gene3D" id="1.10.630.10">
    <property type="entry name" value="Cytochrome P450"/>
    <property type="match status" value="1"/>
</dbReference>
<dbReference type="InterPro" id="IPR053007">
    <property type="entry name" value="CYP450_monoxygenase_sec-met"/>
</dbReference>
<dbReference type="PANTHER" id="PTHR47582">
    <property type="entry name" value="P450, PUTATIVE (EUROFUNG)-RELATED"/>
    <property type="match status" value="1"/>
</dbReference>
<reference evidence="1 2" key="1">
    <citation type="submission" date="2020-01" db="EMBL/GenBank/DDBJ databases">
        <authorList>
            <consortium name="DOE Joint Genome Institute"/>
            <person name="Haridas S."/>
            <person name="Albert R."/>
            <person name="Binder M."/>
            <person name="Bloem J."/>
            <person name="Labutti K."/>
            <person name="Salamov A."/>
            <person name="Andreopoulos B."/>
            <person name="Baker S.E."/>
            <person name="Barry K."/>
            <person name="Bills G."/>
            <person name="Bluhm B.H."/>
            <person name="Cannon C."/>
            <person name="Castanera R."/>
            <person name="Culley D.E."/>
            <person name="Daum C."/>
            <person name="Ezra D."/>
            <person name="Gonzalez J.B."/>
            <person name="Henrissat B."/>
            <person name="Kuo A."/>
            <person name="Liang C."/>
            <person name="Lipzen A."/>
            <person name="Lutzoni F."/>
            <person name="Magnuson J."/>
            <person name="Mondo S."/>
            <person name="Nolan M."/>
            <person name="Ohm R."/>
            <person name="Pangilinan J."/>
            <person name="Park H.-J.H."/>
            <person name="Ramirez L."/>
            <person name="Alfaro M."/>
            <person name="Sun H."/>
            <person name="Tritt A."/>
            <person name="Yoshinaga Y."/>
            <person name="Zwiers L.-H.L."/>
            <person name="Turgeon B.G."/>
            <person name="Goodwin S.B."/>
            <person name="Spatafora J.W."/>
            <person name="Crous P.W."/>
            <person name="Grigoriev I.V."/>
        </authorList>
    </citation>
    <scope>NUCLEOTIDE SEQUENCE [LARGE SCALE GENOMIC DNA]</scope>
    <source>
        <strain evidence="1 2">CBS 611.86</strain>
    </source>
</reference>
<proteinExistence type="predicted"/>
<dbReference type="AlphaFoldDB" id="A0A7C8MFQ3"/>
<dbReference type="PANTHER" id="PTHR47582:SF1">
    <property type="entry name" value="P450, PUTATIVE (EUROFUNG)-RELATED"/>
    <property type="match status" value="1"/>
</dbReference>
<dbReference type="SUPFAM" id="SSF48264">
    <property type="entry name" value="Cytochrome P450"/>
    <property type="match status" value="1"/>
</dbReference>
<gene>
    <name evidence="1" type="ORF">BDV95DRAFT_644402</name>
</gene>
<dbReference type="GO" id="GO:0004497">
    <property type="term" value="F:monooxygenase activity"/>
    <property type="evidence" value="ECO:0007669"/>
    <property type="project" value="InterPro"/>
</dbReference>
<dbReference type="InterPro" id="IPR001128">
    <property type="entry name" value="Cyt_P450"/>
</dbReference>
<sequence length="355" mass="38787">MRVTHEAMVGRQLDDLTAVSVERAGRSLDELDAAAAATPSGKEVELWVWVRRVFTGAVAAGVYGPDSPYEDVSLEQDLHRTFSSATMTFLLSIAPSLLPAAHIARERLVHSFATYFAASGPLRGSALVRARLAILQAYGIAAPDIARFETVNGFGVILNVLPTAFWTIWHVFSNADLLADIRDEAERFLGGKRSLGEQAKPEEAMPILASTVTEVLRYHVAGAATRMAMQDHVLANQYFLKKDSVIQMPNRVPHFDAAIWGPDADTFDAYLFGRPDEKKVHAAAFRSWGGGANLCPGRVYATRLVAMMVRGFDIRPGGEEGKGWEEPGEDEGNAVVVVTQPRDKVVVRVTRREGV</sequence>
<dbReference type="EMBL" id="JAADJZ010000002">
    <property type="protein sequence ID" value="KAF2877338.1"/>
    <property type="molecule type" value="Genomic_DNA"/>
</dbReference>
<name>A0A7C8MFQ3_9PLEO</name>
<dbReference type="GO" id="GO:0005506">
    <property type="term" value="F:iron ion binding"/>
    <property type="evidence" value="ECO:0007669"/>
    <property type="project" value="InterPro"/>
</dbReference>
<dbReference type="GO" id="GO:0016705">
    <property type="term" value="F:oxidoreductase activity, acting on paired donors, with incorporation or reduction of molecular oxygen"/>
    <property type="evidence" value="ECO:0007669"/>
    <property type="project" value="InterPro"/>
</dbReference>
<dbReference type="GO" id="GO:0020037">
    <property type="term" value="F:heme binding"/>
    <property type="evidence" value="ECO:0007669"/>
    <property type="project" value="InterPro"/>
</dbReference>
<dbReference type="Pfam" id="PF00067">
    <property type="entry name" value="p450"/>
    <property type="match status" value="1"/>
</dbReference>
<evidence type="ECO:0000313" key="2">
    <source>
        <dbReference type="Proteomes" id="UP000481861"/>
    </source>
</evidence>
<keyword evidence="2" id="KW-1185">Reference proteome</keyword>
<evidence type="ECO:0000313" key="1">
    <source>
        <dbReference type="EMBL" id="KAF2877338.1"/>
    </source>
</evidence>
<comment type="caution">
    <text evidence="1">The sequence shown here is derived from an EMBL/GenBank/DDBJ whole genome shotgun (WGS) entry which is preliminary data.</text>
</comment>
<organism evidence="1 2">
    <name type="scientific">Massariosphaeria phaeospora</name>
    <dbReference type="NCBI Taxonomy" id="100035"/>
    <lineage>
        <taxon>Eukaryota</taxon>
        <taxon>Fungi</taxon>
        <taxon>Dikarya</taxon>
        <taxon>Ascomycota</taxon>
        <taxon>Pezizomycotina</taxon>
        <taxon>Dothideomycetes</taxon>
        <taxon>Pleosporomycetidae</taxon>
        <taxon>Pleosporales</taxon>
        <taxon>Pleosporales incertae sedis</taxon>
        <taxon>Massariosphaeria</taxon>
    </lineage>
</organism>
<dbReference type="CDD" id="cd11040">
    <property type="entry name" value="CYP7_CYP8-like"/>
    <property type="match status" value="1"/>
</dbReference>
<accession>A0A7C8MFQ3</accession>
<dbReference type="InterPro" id="IPR036396">
    <property type="entry name" value="Cyt_P450_sf"/>
</dbReference>
<protein>
    <submittedName>
        <fullName evidence="1">Cytochrome P450</fullName>
    </submittedName>
</protein>
<dbReference type="Proteomes" id="UP000481861">
    <property type="component" value="Unassembled WGS sequence"/>
</dbReference>